<evidence type="ECO:0008006" key="3">
    <source>
        <dbReference type="Google" id="ProtNLM"/>
    </source>
</evidence>
<name>A0AB74I9Q8_LACRH</name>
<sequence length="64" mass="7019">MLKAIGGLFGLWMKVGGKVLVKSGRVEKSLRYHPSKMCHLIMKMIGAKINLVLFNKTIAGLHGP</sequence>
<proteinExistence type="predicted"/>
<dbReference type="EMBL" id="SSHM01000001">
    <property type="protein sequence ID" value="THC79170.1"/>
    <property type="molecule type" value="Genomic_DNA"/>
</dbReference>
<evidence type="ECO:0000313" key="1">
    <source>
        <dbReference type="EMBL" id="THC79170.1"/>
    </source>
</evidence>
<comment type="caution">
    <text evidence="1">The sequence shown here is derived from an EMBL/GenBank/DDBJ whole genome shotgun (WGS) entry which is preliminary data.</text>
</comment>
<accession>A0AB74I9Q8</accession>
<reference evidence="1 2" key="1">
    <citation type="submission" date="2019-04" db="EMBL/GenBank/DDBJ databases">
        <title>Genome Announcement to Ensure Probiotic Safety of Lactobacillus rhamnosus UBLR-58.</title>
        <authorList>
            <person name="Sulthana A."/>
            <person name="Lakshmi S.G."/>
            <person name="Madempudi R.S."/>
        </authorList>
    </citation>
    <scope>NUCLEOTIDE SEQUENCE [LARGE SCALE GENOMIC DNA]</scope>
    <source>
        <strain evidence="1 2">UBLR-58</strain>
    </source>
</reference>
<dbReference type="AlphaFoldDB" id="A0AB74I9Q8"/>
<gene>
    <name evidence="1" type="ORF">E6L36_01310</name>
</gene>
<organism evidence="1 2">
    <name type="scientific">Lacticaseibacillus rhamnosus</name>
    <name type="common">Lactobacillus rhamnosus</name>
    <dbReference type="NCBI Taxonomy" id="47715"/>
    <lineage>
        <taxon>Bacteria</taxon>
        <taxon>Bacillati</taxon>
        <taxon>Bacillota</taxon>
        <taxon>Bacilli</taxon>
        <taxon>Lactobacillales</taxon>
        <taxon>Lactobacillaceae</taxon>
        <taxon>Lacticaseibacillus</taxon>
    </lineage>
</organism>
<dbReference type="Proteomes" id="UP000307517">
    <property type="component" value="Unassembled WGS sequence"/>
</dbReference>
<evidence type="ECO:0000313" key="2">
    <source>
        <dbReference type="Proteomes" id="UP000307517"/>
    </source>
</evidence>
<protein>
    <recommendedName>
        <fullName evidence="3">Transposase</fullName>
    </recommendedName>
</protein>